<evidence type="ECO:0000259" key="7">
    <source>
        <dbReference type="PROSITE" id="PS51296"/>
    </source>
</evidence>
<keyword evidence="4" id="KW-0411">Iron-sulfur</keyword>
<dbReference type="Gene3D" id="2.102.10.10">
    <property type="entry name" value="Rieske [2Fe-2S] iron-sulphur domain"/>
    <property type="match status" value="1"/>
</dbReference>
<dbReference type="InterPro" id="IPR036922">
    <property type="entry name" value="Rieske_2Fe-2S_sf"/>
</dbReference>
<evidence type="ECO:0000256" key="3">
    <source>
        <dbReference type="ARBA" id="ARBA00023004"/>
    </source>
</evidence>
<dbReference type="SUPFAM" id="SSF50022">
    <property type="entry name" value="ISP domain"/>
    <property type="match status" value="1"/>
</dbReference>
<dbReference type="AlphaFoldDB" id="A0A847RVM6"/>
<accession>A0A847RVM6</accession>
<dbReference type="RefSeq" id="WP_168870700.1">
    <property type="nucleotide sequence ID" value="NZ_JABAIA010000001.1"/>
</dbReference>
<dbReference type="GO" id="GO:0046872">
    <property type="term" value="F:metal ion binding"/>
    <property type="evidence" value="ECO:0007669"/>
    <property type="project" value="UniProtKB-KW"/>
</dbReference>
<keyword evidence="9" id="KW-1185">Reference proteome</keyword>
<comment type="similarity">
    <text evidence="6">Belongs to the bacterial ring-hydroxylating dioxygenase ferredoxin component family.</text>
</comment>
<dbReference type="EMBL" id="JABAIA010000001">
    <property type="protein sequence ID" value="NLR64767.1"/>
    <property type="molecule type" value="Genomic_DNA"/>
</dbReference>
<evidence type="ECO:0000256" key="6">
    <source>
        <dbReference type="ARBA" id="ARBA00038001"/>
    </source>
</evidence>
<protein>
    <submittedName>
        <fullName evidence="8">Rieske 2Fe-2S domain-containing protein</fullName>
    </submittedName>
</protein>
<evidence type="ECO:0000256" key="4">
    <source>
        <dbReference type="ARBA" id="ARBA00023014"/>
    </source>
</evidence>
<organism evidence="8 9">
    <name type="scientific">Chitinophaga varians</name>
    <dbReference type="NCBI Taxonomy" id="2202339"/>
    <lineage>
        <taxon>Bacteria</taxon>
        <taxon>Pseudomonadati</taxon>
        <taxon>Bacteroidota</taxon>
        <taxon>Chitinophagia</taxon>
        <taxon>Chitinophagales</taxon>
        <taxon>Chitinophagaceae</taxon>
        <taxon>Chitinophaga</taxon>
    </lineage>
</organism>
<evidence type="ECO:0000256" key="2">
    <source>
        <dbReference type="ARBA" id="ARBA00022723"/>
    </source>
</evidence>
<keyword evidence="3" id="KW-0408">Iron</keyword>
<dbReference type="GO" id="GO:0051537">
    <property type="term" value="F:2 iron, 2 sulfur cluster binding"/>
    <property type="evidence" value="ECO:0007669"/>
    <property type="project" value="UniProtKB-KW"/>
</dbReference>
<evidence type="ECO:0000313" key="9">
    <source>
        <dbReference type="Proteomes" id="UP000570474"/>
    </source>
</evidence>
<evidence type="ECO:0000256" key="5">
    <source>
        <dbReference type="ARBA" id="ARBA00034078"/>
    </source>
</evidence>
<comment type="cofactor">
    <cofactor evidence="5">
        <name>[2Fe-2S] cluster</name>
        <dbReference type="ChEBI" id="CHEBI:190135"/>
    </cofactor>
</comment>
<gene>
    <name evidence="8" type="ORF">HGH92_10675</name>
</gene>
<keyword evidence="1" id="KW-0001">2Fe-2S</keyword>
<name>A0A847RVM6_9BACT</name>
<comment type="caution">
    <text evidence="8">The sequence shown here is derived from an EMBL/GenBank/DDBJ whole genome shotgun (WGS) entry which is preliminary data.</text>
</comment>
<sequence length="114" mass="12765">MAKKYTWHKLDEGYLPLADNAIRAQEVNGKMISVALHQGQLYAFAHKCPHAGGIMADGFIDAAGNVVCPIHRYKFSMKNGHNCSGEGYYLKTYPIEQREDGPYIGMEKSGGWLW</sequence>
<evidence type="ECO:0000313" key="8">
    <source>
        <dbReference type="EMBL" id="NLR64767.1"/>
    </source>
</evidence>
<dbReference type="PANTHER" id="PTHR21496">
    <property type="entry name" value="FERREDOXIN-RELATED"/>
    <property type="match status" value="1"/>
</dbReference>
<reference evidence="8 9" key="1">
    <citation type="submission" date="2020-04" db="EMBL/GenBank/DDBJ databases">
        <authorList>
            <person name="Yin C."/>
        </authorList>
    </citation>
    <scope>NUCLEOTIDE SEQUENCE [LARGE SCALE GENOMIC DNA]</scope>
    <source>
        <strain evidence="8 9">Ae27</strain>
    </source>
</reference>
<keyword evidence="2" id="KW-0479">Metal-binding</keyword>
<dbReference type="InterPro" id="IPR017941">
    <property type="entry name" value="Rieske_2Fe-2S"/>
</dbReference>
<dbReference type="Pfam" id="PF00355">
    <property type="entry name" value="Rieske"/>
    <property type="match status" value="1"/>
</dbReference>
<feature type="domain" description="Rieske" evidence="7">
    <location>
        <begin position="7"/>
        <end position="104"/>
    </location>
</feature>
<dbReference type="Proteomes" id="UP000570474">
    <property type="component" value="Unassembled WGS sequence"/>
</dbReference>
<dbReference type="CDD" id="cd03467">
    <property type="entry name" value="Rieske"/>
    <property type="match status" value="1"/>
</dbReference>
<dbReference type="PROSITE" id="PS51296">
    <property type="entry name" value="RIESKE"/>
    <property type="match status" value="1"/>
</dbReference>
<dbReference type="PANTHER" id="PTHR21496:SF0">
    <property type="entry name" value="RIESKE DOMAIN-CONTAINING PROTEIN"/>
    <property type="match status" value="1"/>
</dbReference>
<proteinExistence type="inferred from homology"/>
<evidence type="ECO:0000256" key="1">
    <source>
        <dbReference type="ARBA" id="ARBA00022714"/>
    </source>
</evidence>